<proteinExistence type="predicted"/>
<evidence type="ECO:0000313" key="7">
    <source>
        <dbReference type="EMBL" id="MED6157672.1"/>
    </source>
</evidence>
<dbReference type="InterPro" id="IPR028082">
    <property type="entry name" value="Peripla_BP_I"/>
</dbReference>
<gene>
    <name evidence="7" type="ORF">PIB30_025450</name>
</gene>
<sequence length="552" mass="62514">MSMDKIVLGTAISNHNNKGSIIGVVADNSARSGKEEIVAIKIALEDFYDYTNRRFAFVLHIRDSHGDPLKAALSARDLIEKEHVEAIIGPQTWEETTLIAELCNQNMTPLLSLADVTPNWATSKCPFMVQTSPNPLNQMKAVSAIVQSWDWYCVNIIYQDRDASSTQSLSTLYTALTEAGITISNLLSVPPFPSSSLSKDLENLREGHCRVFVVNLSLNLAINLFETASKMDMVGKDYVWIITDPFTSLVHSLDASTVSSMQGIIGVKSYFQEIGQKHEEFYRKFRREFSLDYPQELNNEPGNFAAHAYDAAWTVALAMSQTNKNEGGQFLMNKILHSNFLGLKGRIQFNNHRLDPTNTFQIINVIGKGYKEIGFWSNGLGFSSNIGEEHEVSYSCSMKELGQGFTIDLFKATMELMPYHVPYKFYAFNDTYDELVRQIYLKNFDAVIDVTIVSYRYQYAEFTQPYTDPGVVMIVPLKSKTGHRAWLFVKPFTKTMWILIMVVIIYNAFVLWMLERNHFCELKGSILKQYGTIAWLALTPLINLNGNILNLL</sequence>
<dbReference type="PANTHER" id="PTHR34836:SF9">
    <property type="entry name" value="RECEPTOR LIGAND BINDING REGION DOMAIN-CONTAINING PROTEIN"/>
    <property type="match status" value="1"/>
</dbReference>
<dbReference type="Gene3D" id="3.40.50.2300">
    <property type="match status" value="2"/>
</dbReference>
<dbReference type="EMBL" id="JASCZI010120922">
    <property type="protein sequence ID" value="MED6157672.1"/>
    <property type="molecule type" value="Genomic_DNA"/>
</dbReference>
<keyword evidence="3 5" id="KW-1133">Transmembrane helix</keyword>
<evidence type="ECO:0000256" key="5">
    <source>
        <dbReference type="SAM" id="Phobius"/>
    </source>
</evidence>
<dbReference type="SUPFAM" id="SSF53850">
    <property type="entry name" value="Periplasmic binding protein-like II"/>
    <property type="match status" value="1"/>
</dbReference>
<name>A0ABU6U8X7_9FABA</name>
<dbReference type="Gene3D" id="1.10.287.70">
    <property type="match status" value="1"/>
</dbReference>
<dbReference type="InterPro" id="IPR044440">
    <property type="entry name" value="GABAb_receptor_plant_PBP1"/>
</dbReference>
<dbReference type="Pfam" id="PF01094">
    <property type="entry name" value="ANF_receptor"/>
    <property type="match status" value="1"/>
</dbReference>
<dbReference type="SUPFAM" id="SSF53822">
    <property type="entry name" value="Periplasmic binding protein-like I"/>
    <property type="match status" value="1"/>
</dbReference>
<organism evidence="7 8">
    <name type="scientific">Stylosanthes scabra</name>
    <dbReference type="NCBI Taxonomy" id="79078"/>
    <lineage>
        <taxon>Eukaryota</taxon>
        <taxon>Viridiplantae</taxon>
        <taxon>Streptophyta</taxon>
        <taxon>Embryophyta</taxon>
        <taxon>Tracheophyta</taxon>
        <taxon>Spermatophyta</taxon>
        <taxon>Magnoliopsida</taxon>
        <taxon>eudicotyledons</taxon>
        <taxon>Gunneridae</taxon>
        <taxon>Pentapetalae</taxon>
        <taxon>rosids</taxon>
        <taxon>fabids</taxon>
        <taxon>Fabales</taxon>
        <taxon>Fabaceae</taxon>
        <taxon>Papilionoideae</taxon>
        <taxon>50 kb inversion clade</taxon>
        <taxon>dalbergioids sensu lato</taxon>
        <taxon>Dalbergieae</taxon>
        <taxon>Pterocarpus clade</taxon>
        <taxon>Stylosanthes</taxon>
    </lineage>
</organism>
<dbReference type="Proteomes" id="UP001341840">
    <property type="component" value="Unassembled WGS sequence"/>
</dbReference>
<protein>
    <recommendedName>
        <fullName evidence="6">Receptor ligand binding region domain-containing protein</fullName>
    </recommendedName>
</protein>
<evidence type="ECO:0000313" key="8">
    <source>
        <dbReference type="Proteomes" id="UP001341840"/>
    </source>
</evidence>
<comment type="subcellular location">
    <subcellularLocation>
        <location evidence="1">Membrane</location>
    </subcellularLocation>
</comment>
<dbReference type="CDD" id="cd19990">
    <property type="entry name" value="PBP1_GABAb_receptor_plant"/>
    <property type="match status" value="1"/>
</dbReference>
<evidence type="ECO:0000256" key="3">
    <source>
        <dbReference type="ARBA" id="ARBA00022989"/>
    </source>
</evidence>
<evidence type="ECO:0000256" key="4">
    <source>
        <dbReference type="ARBA" id="ARBA00023136"/>
    </source>
</evidence>
<comment type="caution">
    <text evidence="7">The sequence shown here is derived from an EMBL/GenBank/DDBJ whole genome shotgun (WGS) entry which is preliminary data.</text>
</comment>
<evidence type="ECO:0000256" key="1">
    <source>
        <dbReference type="ARBA" id="ARBA00004370"/>
    </source>
</evidence>
<dbReference type="PANTHER" id="PTHR34836">
    <property type="entry name" value="OS06G0188250 PROTEIN"/>
    <property type="match status" value="1"/>
</dbReference>
<evidence type="ECO:0000256" key="2">
    <source>
        <dbReference type="ARBA" id="ARBA00022692"/>
    </source>
</evidence>
<keyword evidence="2 5" id="KW-0812">Transmembrane</keyword>
<keyword evidence="8" id="KW-1185">Reference proteome</keyword>
<dbReference type="InterPro" id="IPR015683">
    <property type="entry name" value="Ionotropic_Glu_rcpt"/>
</dbReference>
<accession>A0ABU6U8X7</accession>
<dbReference type="Gene3D" id="3.40.190.10">
    <property type="entry name" value="Periplasmic binding protein-like II"/>
    <property type="match status" value="1"/>
</dbReference>
<evidence type="ECO:0000259" key="6">
    <source>
        <dbReference type="Pfam" id="PF01094"/>
    </source>
</evidence>
<keyword evidence="4 5" id="KW-0472">Membrane</keyword>
<reference evidence="7 8" key="1">
    <citation type="journal article" date="2023" name="Plants (Basel)">
        <title>Bridging the Gap: Combining Genomics and Transcriptomics Approaches to Understand Stylosanthes scabra, an Orphan Legume from the Brazilian Caatinga.</title>
        <authorList>
            <person name="Ferreira-Neto J.R.C."/>
            <person name="da Silva M.D."/>
            <person name="Binneck E."/>
            <person name="de Melo N.F."/>
            <person name="da Silva R.H."/>
            <person name="de Melo A.L.T.M."/>
            <person name="Pandolfi V."/>
            <person name="Bustamante F.O."/>
            <person name="Brasileiro-Vidal A.C."/>
            <person name="Benko-Iseppon A.M."/>
        </authorList>
    </citation>
    <scope>NUCLEOTIDE SEQUENCE [LARGE SCALE GENOMIC DNA]</scope>
    <source>
        <tissue evidence="7">Leaves</tissue>
    </source>
</reference>
<feature type="domain" description="Receptor ligand binding region" evidence="6">
    <location>
        <begin position="39"/>
        <end position="367"/>
    </location>
</feature>
<feature type="transmembrane region" description="Helical" evidence="5">
    <location>
        <begin position="496"/>
        <end position="514"/>
    </location>
</feature>
<dbReference type="InterPro" id="IPR001828">
    <property type="entry name" value="ANF_lig-bd_rcpt"/>
</dbReference>